<proteinExistence type="predicted"/>
<evidence type="ECO:0000256" key="1">
    <source>
        <dbReference type="SAM" id="Phobius"/>
    </source>
</evidence>
<dbReference type="EMBL" id="JBHRTI010000004">
    <property type="protein sequence ID" value="MFC3148281.1"/>
    <property type="molecule type" value="Genomic_DNA"/>
</dbReference>
<keyword evidence="1" id="KW-0812">Transmembrane</keyword>
<feature type="transmembrane region" description="Helical" evidence="1">
    <location>
        <begin position="6"/>
        <end position="26"/>
    </location>
</feature>
<keyword evidence="1" id="KW-1133">Transmembrane helix</keyword>
<sequence>MQNLPVIVIEGVLVFGGVLAFAWWQLRELKQLERERERKKAEAAGSKSESEDPKA</sequence>
<keyword evidence="1" id="KW-0472">Membrane</keyword>
<comment type="caution">
    <text evidence="2">The sequence shown here is derived from an EMBL/GenBank/DDBJ whole genome shotgun (WGS) entry which is preliminary data.</text>
</comment>
<organism evidence="2 3">
    <name type="scientific">Piscinibacterium candidicorallinum</name>
    <dbReference type="NCBI Taxonomy" id="1793872"/>
    <lineage>
        <taxon>Bacteria</taxon>
        <taxon>Pseudomonadati</taxon>
        <taxon>Pseudomonadota</taxon>
        <taxon>Betaproteobacteria</taxon>
        <taxon>Burkholderiales</taxon>
        <taxon>Piscinibacterium</taxon>
    </lineage>
</organism>
<protein>
    <submittedName>
        <fullName evidence="2">Uncharacterized protein</fullName>
    </submittedName>
</protein>
<dbReference type="RefSeq" id="WP_377304065.1">
    <property type="nucleotide sequence ID" value="NZ_CP180191.1"/>
</dbReference>
<reference evidence="3" key="1">
    <citation type="journal article" date="2019" name="Int. J. Syst. Evol. Microbiol.">
        <title>The Global Catalogue of Microorganisms (GCM) 10K type strain sequencing project: providing services to taxonomists for standard genome sequencing and annotation.</title>
        <authorList>
            <consortium name="The Broad Institute Genomics Platform"/>
            <consortium name="The Broad Institute Genome Sequencing Center for Infectious Disease"/>
            <person name="Wu L."/>
            <person name="Ma J."/>
        </authorList>
    </citation>
    <scope>NUCLEOTIDE SEQUENCE [LARGE SCALE GENOMIC DNA]</scope>
    <source>
        <strain evidence="3">KCTC 52168</strain>
    </source>
</reference>
<evidence type="ECO:0000313" key="3">
    <source>
        <dbReference type="Proteomes" id="UP001595556"/>
    </source>
</evidence>
<gene>
    <name evidence="2" type="ORF">ACFOEN_11575</name>
</gene>
<dbReference type="Proteomes" id="UP001595556">
    <property type="component" value="Unassembled WGS sequence"/>
</dbReference>
<name>A0ABV7H6M8_9BURK</name>
<evidence type="ECO:0000313" key="2">
    <source>
        <dbReference type="EMBL" id="MFC3148281.1"/>
    </source>
</evidence>
<keyword evidence="3" id="KW-1185">Reference proteome</keyword>
<accession>A0ABV7H6M8</accession>